<evidence type="ECO:0000256" key="9">
    <source>
        <dbReference type="ARBA" id="ARBA00023315"/>
    </source>
</evidence>
<dbReference type="GO" id="GO:0051701">
    <property type="term" value="P:biological process involved in interaction with host"/>
    <property type="evidence" value="ECO:0007669"/>
    <property type="project" value="TreeGrafter"/>
</dbReference>
<keyword evidence="6 13" id="KW-0808">Transferase</keyword>
<comment type="similarity">
    <text evidence="3">Belongs to the long-chain O-acyltransferase family.</text>
</comment>
<dbReference type="Proteomes" id="UP001162834">
    <property type="component" value="Chromosome"/>
</dbReference>
<dbReference type="RefSeq" id="WP_259314457.1">
    <property type="nucleotide sequence ID" value="NZ_CP087164.1"/>
</dbReference>
<evidence type="ECO:0000256" key="1">
    <source>
        <dbReference type="ARBA" id="ARBA00004771"/>
    </source>
</evidence>
<dbReference type="InterPro" id="IPR009721">
    <property type="entry name" value="O-acyltransferase_WSD1_C"/>
</dbReference>
<dbReference type="GO" id="GO:0006071">
    <property type="term" value="P:glycerol metabolic process"/>
    <property type="evidence" value="ECO:0007669"/>
    <property type="project" value="UniProtKB-KW"/>
</dbReference>
<evidence type="ECO:0000256" key="6">
    <source>
        <dbReference type="ARBA" id="ARBA00022679"/>
    </source>
</evidence>
<evidence type="ECO:0000256" key="3">
    <source>
        <dbReference type="ARBA" id="ARBA00009587"/>
    </source>
</evidence>
<evidence type="ECO:0000313" key="13">
    <source>
        <dbReference type="EMBL" id="UGS34791.1"/>
    </source>
</evidence>
<comment type="catalytic activity">
    <reaction evidence="10">
        <text>an acyl-CoA + a 1,2-diacyl-sn-glycerol = a triacyl-sn-glycerol + CoA</text>
        <dbReference type="Rhea" id="RHEA:10868"/>
        <dbReference type="ChEBI" id="CHEBI:17815"/>
        <dbReference type="ChEBI" id="CHEBI:57287"/>
        <dbReference type="ChEBI" id="CHEBI:58342"/>
        <dbReference type="ChEBI" id="CHEBI:64615"/>
        <dbReference type="EC" id="2.3.1.20"/>
    </reaction>
</comment>
<evidence type="ECO:0000259" key="12">
    <source>
        <dbReference type="Pfam" id="PF06974"/>
    </source>
</evidence>
<dbReference type="GO" id="GO:0071731">
    <property type="term" value="P:response to nitric oxide"/>
    <property type="evidence" value="ECO:0007669"/>
    <property type="project" value="TreeGrafter"/>
</dbReference>
<dbReference type="GO" id="GO:0001666">
    <property type="term" value="P:response to hypoxia"/>
    <property type="evidence" value="ECO:0007669"/>
    <property type="project" value="TreeGrafter"/>
</dbReference>
<comment type="pathway">
    <text evidence="2">Lipid metabolism.</text>
</comment>
<dbReference type="SUPFAM" id="SSF52777">
    <property type="entry name" value="CoA-dependent acyltransferases"/>
    <property type="match status" value="2"/>
</dbReference>
<dbReference type="InterPro" id="IPR023213">
    <property type="entry name" value="CAT-like_dom_sf"/>
</dbReference>
<feature type="domain" description="O-acyltransferase WSD1 C-terminal" evidence="12">
    <location>
        <begin position="272"/>
        <end position="409"/>
    </location>
</feature>
<reference evidence="13" key="1">
    <citation type="journal article" date="2022" name="Int. J. Syst. Evol. Microbiol.">
        <title>Pseudomonas aegrilactucae sp. nov. and Pseudomonas morbosilactucae sp. nov., pathogens causing bacterial rot of lettuce in Japan.</title>
        <authorList>
            <person name="Sawada H."/>
            <person name="Fujikawa T."/>
            <person name="Satou M."/>
        </authorList>
    </citation>
    <scope>NUCLEOTIDE SEQUENCE</scope>
    <source>
        <strain evidence="13">0166_1</strain>
    </source>
</reference>
<evidence type="ECO:0000256" key="2">
    <source>
        <dbReference type="ARBA" id="ARBA00005189"/>
    </source>
</evidence>
<evidence type="ECO:0000256" key="10">
    <source>
        <dbReference type="ARBA" id="ARBA00048109"/>
    </source>
</evidence>
<dbReference type="Gene3D" id="3.30.559.10">
    <property type="entry name" value="Chloramphenicol acetyltransferase-like domain"/>
    <property type="match status" value="1"/>
</dbReference>
<dbReference type="EMBL" id="CP087164">
    <property type="protein sequence ID" value="UGS34791.1"/>
    <property type="molecule type" value="Genomic_DNA"/>
</dbReference>
<dbReference type="Pfam" id="PF03007">
    <property type="entry name" value="WS_DGAT_cat"/>
    <property type="match status" value="1"/>
</dbReference>
<feature type="domain" description="O-acyltransferase WSD1-like N-terminal" evidence="11">
    <location>
        <begin position="8"/>
        <end position="182"/>
    </location>
</feature>
<comment type="pathway">
    <text evidence="1">Glycerolipid metabolism; triacylglycerol biosynthesis.</text>
</comment>
<evidence type="ECO:0000256" key="5">
    <source>
        <dbReference type="ARBA" id="ARBA00022516"/>
    </source>
</evidence>
<dbReference type="InterPro" id="IPR004255">
    <property type="entry name" value="O-acyltransferase_WSD1_N"/>
</dbReference>
<keyword evidence="7" id="KW-0319">Glycerol metabolism</keyword>
<dbReference type="Pfam" id="PF06974">
    <property type="entry name" value="WS_DGAT_C"/>
    <property type="match status" value="1"/>
</dbReference>
<keyword evidence="9 13" id="KW-0012">Acyltransferase</keyword>
<keyword evidence="8" id="KW-0443">Lipid metabolism</keyword>
<evidence type="ECO:0000256" key="7">
    <source>
        <dbReference type="ARBA" id="ARBA00022798"/>
    </source>
</evidence>
<evidence type="ECO:0000259" key="11">
    <source>
        <dbReference type="Pfam" id="PF03007"/>
    </source>
</evidence>
<dbReference type="KEGG" id="sbae:DSM104329_01173"/>
<dbReference type="GO" id="GO:0005886">
    <property type="term" value="C:plasma membrane"/>
    <property type="evidence" value="ECO:0007669"/>
    <property type="project" value="TreeGrafter"/>
</dbReference>
<organism evidence="13 14">
    <name type="scientific">Capillimicrobium parvum</name>
    <dbReference type="NCBI Taxonomy" id="2884022"/>
    <lineage>
        <taxon>Bacteria</taxon>
        <taxon>Bacillati</taxon>
        <taxon>Actinomycetota</taxon>
        <taxon>Thermoleophilia</taxon>
        <taxon>Solirubrobacterales</taxon>
        <taxon>Capillimicrobiaceae</taxon>
        <taxon>Capillimicrobium</taxon>
    </lineage>
</organism>
<dbReference type="PANTHER" id="PTHR31650">
    <property type="entry name" value="O-ACYLTRANSFERASE (WSD1-LIKE) FAMILY PROTEIN"/>
    <property type="match status" value="1"/>
</dbReference>
<proteinExistence type="inferred from homology"/>
<keyword evidence="14" id="KW-1185">Reference proteome</keyword>
<dbReference type="EC" id="2.3.1.20" evidence="4"/>
<dbReference type="GO" id="GO:0019432">
    <property type="term" value="P:triglyceride biosynthetic process"/>
    <property type="evidence" value="ECO:0007669"/>
    <property type="project" value="TreeGrafter"/>
</dbReference>
<protein>
    <recommendedName>
        <fullName evidence="4">diacylglycerol O-acyltransferase</fullName>
        <ecNumber evidence="4">2.3.1.20</ecNumber>
    </recommendedName>
</protein>
<dbReference type="PANTHER" id="PTHR31650:SF1">
    <property type="entry name" value="WAX ESTER SYNTHASE_DIACYLGLYCEROL ACYLTRANSFERASE 4-RELATED"/>
    <property type="match status" value="1"/>
</dbReference>
<dbReference type="AlphaFoldDB" id="A0A9E6XVZ3"/>
<dbReference type="InterPro" id="IPR045034">
    <property type="entry name" value="O-acyltransferase_WSD1-like"/>
</dbReference>
<accession>A0A9E6XVZ3</accession>
<evidence type="ECO:0000256" key="4">
    <source>
        <dbReference type="ARBA" id="ARBA00013244"/>
    </source>
</evidence>
<gene>
    <name evidence="13" type="primary">tgs1</name>
    <name evidence="13" type="ORF">DSM104329_01173</name>
</gene>
<dbReference type="GO" id="GO:0004144">
    <property type="term" value="F:diacylglycerol O-acyltransferase activity"/>
    <property type="evidence" value="ECO:0007669"/>
    <property type="project" value="UniProtKB-EC"/>
</dbReference>
<keyword evidence="5" id="KW-0444">Lipid biosynthesis</keyword>
<evidence type="ECO:0000313" key="14">
    <source>
        <dbReference type="Proteomes" id="UP001162834"/>
    </source>
</evidence>
<evidence type="ECO:0000256" key="8">
    <source>
        <dbReference type="ARBA" id="ARBA00023098"/>
    </source>
</evidence>
<sequence>MDADAIPLTPEDVAILALECQTIAGHTCKVVRVAGEPDLEALRASIAQRIHAAPLLTRRLGGSGEAPAWVPDTSFDLSAHVVPVPVDAPLDEAELRLEVARLFEQRLDRSRPLWRMDVAPTDGGGMAIIWRIHHALADGTAAMRYAQALLWDPAEGEAASAAAAKVTAQHAADEERRRGHLAGFMRREFARSRTRSPFDGEVGTRRVVAFASVPLRELHDAARALADATLNDAVLSIVAGALRRWIEHHHGALGTVRVRVPVSLHHEGDDAGNRDSFFSVALPLNEADPIARLKAVHTATLERKIDHDAETMDELMRDLAKISPRLERFAARVEQSPRRFAVNVSNVPGPRTPVTVLGSPLDTLHSIAEIGERHALRVAVVSACGRLGFGFCADPSIVEDLEEMARGVEIEAAILTA</sequence>
<name>A0A9E6XVZ3_9ACTN</name>